<dbReference type="InterPro" id="IPR013106">
    <property type="entry name" value="Ig_V-set"/>
</dbReference>
<dbReference type="Proteomes" id="UP000018467">
    <property type="component" value="Unassembled WGS sequence"/>
</dbReference>
<proteinExistence type="predicted"/>
<keyword evidence="7" id="KW-1185">Reference proteome</keyword>
<dbReference type="InterPro" id="IPR003599">
    <property type="entry name" value="Ig_sub"/>
</dbReference>
<dbReference type="GO" id="GO:0005576">
    <property type="term" value="C:extracellular region"/>
    <property type="evidence" value="ECO:0007669"/>
    <property type="project" value="UniProtKB-ARBA"/>
</dbReference>
<keyword evidence="4" id="KW-1133">Transmembrane helix</keyword>
<evidence type="ECO:0000256" key="1">
    <source>
        <dbReference type="ARBA" id="ARBA00022859"/>
    </source>
</evidence>
<dbReference type="InterPro" id="IPR013783">
    <property type="entry name" value="Ig-like_fold"/>
</dbReference>
<reference evidence="6" key="4">
    <citation type="submission" date="2025-09" db="UniProtKB">
        <authorList>
            <consortium name="Ensembl"/>
        </authorList>
    </citation>
    <scope>IDENTIFICATION</scope>
</reference>
<name>A0A3B1IV69_ASTMX</name>
<dbReference type="GO" id="GO:0019814">
    <property type="term" value="C:immunoglobulin complex"/>
    <property type="evidence" value="ECO:0007669"/>
    <property type="project" value="UniProtKB-KW"/>
</dbReference>
<keyword evidence="3" id="KW-1280">Immunoglobulin</keyword>
<feature type="domain" description="Ig-like" evidence="5">
    <location>
        <begin position="1"/>
        <end position="106"/>
    </location>
</feature>
<reference evidence="7" key="2">
    <citation type="journal article" date="2014" name="Nat. Commun.">
        <title>The cavefish genome reveals candidate genes for eye loss.</title>
        <authorList>
            <person name="McGaugh S.E."/>
            <person name="Gross J.B."/>
            <person name="Aken B."/>
            <person name="Blin M."/>
            <person name="Borowsky R."/>
            <person name="Chalopin D."/>
            <person name="Hinaux H."/>
            <person name="Jeffery W.R."/>
            <person name="Keene A."/>
            <person name="Ma L."/>
            <person name="Minx P."/>
            <person name="Murphy D."/>
            <person name="O'Quin K.E."/>
            <person name="Retaux S."/>
            <person name="Rohner N."/>
            <person name="Searle S.M."/>
            <person name="Stahl B.A."/>
            <person name="Tabin C."/>
            <person name="Volff J.N."/>
            <person name="Yoshizawa M."/>
            <person name="Warren W.C."/>
        </authorList>
    </citation>
    <scope>NUCLEOTIDE SEQUENCE [LARGE SCALE GENOMIC DNA]</scope>
    <source>
        <strain evidence="7">female</strain>
    </source>
</reference>
<keyword evidence="1" id="KW-0391">Immunity</keyword>
<dbReference type="GO" id="GO:0002250">
    <property type="term" value="P:adaptive immune response"/>
    <property type="evidence" value="ECO:0007669"/>
    <property type="project" value="UniProtKB-KW"/>
</dbReference>
<accession>A0A3B1IV69</accession>
<dbReference type="SMART" id="SM00406">
    <property type="entry name" value="IGv"/>
    <property type="match status" value="1"/>
</dbReference>
<evidence type="ECO:0000256" key="4">
    <source>
        <dbReference type="SAM" id="Phobius"/>
    </source>
</evidence>
<dbReference type="InterPro" id="IPR050199">
    <property type="entry name" value="IgHV"/>
</dbReference>
<dbReference type="PROSITE" id="PS50835">
    <property type="entry name" value="IG_LIKE"/>
    <property type="match status" value="1"/>
</dbReference>
<dbReference type="InterPro" id="IPR007110">
    <property type="entry name" value="Ig-like_dom"/>
</dbReference>
<reference evidence="6" key="3">
    <citation type="submission" date="2025-08" db="UniProtKB">
        <authorList>
            <consortium name="Ensembl"/>
        </authorList>
    </citation>
    <scope>IDENTIFICATION</scope>
</reference>
<evidence type="ECO:0000313" key="7">
    <source>
        <dbReference type="Proteomes" id="UP000018467"/>
    </source>
</evidence>
<keyword evidence="2" id="KW-1064">Adaptive immunity</keyword>
<evidence type="ECO:0000256" key="3">
    <source>
        <dbReference type="ARBA" id="ARBA00043265"/>
    </source>
</evidence>
<dbReference type="Bgee" id="ENSAMXG00000035204">
    <property type="expression patterns" value="Expressed in mesonephros and 3 other cell types or tissues"/>
</dbReference>
<dbReference type="PANTHER" id="PTHR23266">
    <property type="entry name" value="IMMUNOGLOBULIN HEAVY CHAIN"/>
    <property type="match status" value="1"/>
</dbReference>
<organism evidence="6 7">
    <name type="scientific">Astyanax mexicanus</name>
    <name type="common">Blind cave fish</name>
    <name type="synonym">Astyanax fasciatus mexicanus</name>
    <dbReference type="NCBI Taxonomy" id="7994"/>
    <lineage>
        <taxon>Eukaryota</taxon>
        <taxon>Metazoa</taxon>
        <taxon>Chordata</taxon>
        <taxon>Craniata</taxon>
        <taxon>Vertebrata</taxon>
        <taxon>Euteleostomi</taxon>
        <taxon>Actinopterygii</taxon>
        <taxon>Neopterygii</taxon>
        <taxon>Teleostei</taxon>
        <taxon>Ostariophysi</taxon>
        <taxon>Characiformes</taxon>
        <taxon>Characoidei</taxon>
        <taxon>Acestrorhamphidae</taxon>
        <taxon>Acestrorhamphinae</taxon>
        <taxon>Astyanax</taxon>
    </lineage>
</organism>
<reference evidence="7" key="1">
    <citation type="submission" date="2013-03" db="EMBL/GenBank/DDBJ databases">
        <authorList>
            <person name="Jeffery W."/>
            <person name="Warren W."/>
            <person name="Wilson R.K."/>
        </authorList>
    </citation>
    <scope>NUCLEOTIDE SEQUENCE</scope>
    <source>
        <strain evidence="7">female</strain>
    </source>
</reference>
<dbReference type="AlphaFoldDB" id="A0A3B1IV69"/>
<feature type="transmembrane region" description="Helical" evidence="4">
    <location>
        <begin position="148"/>
        <end position="171"/>
    </location>
</feature>
<dbReference type="SUPFAM" id="SSF48726">
    <property type="entry name" value="Immunoglobulin"/>
    <property type="match status" value="1"/>
</dbReference>
<dbReference type="InterPro" id="IPR036179">
    <property type="entry name" value="Ig-like_dom_sf"/>
</dbReference>
<protein>
    <recommendedName>
        <fullName evidence="5">Ig-like domain-containing protein</fullName>
    </recommendedName>
</protein>
<dbReference type="GeneTree" id="ENSGT01020000230358"/>
<dbReference type="SMART" id="SM00409">
    <property type="entry name" value="IG"/>
    <property type="match status" value="1"/>
</dbReference>
<dbReference type="Gene3D" id="2.60.40.10">
    <property type="entry name" value="Immunoglobulins"/>
    <property type="match status" value="1"/>
</dbReference>
<evidence type="ECO:0000259" key="5">
    <source>
        <dbReference type="PROSITE" id="PS50835"/>
    </source>
</evidence>
<evidence type="ECO:0000313" key="6">
    <source>
        <dbReference type="Ensembl" id="ENSAMXP00000033596.1"/>
    </source>
</evidence>
<keyword evidence="4" id="KW-0472">Membrane</keyword>
<sequence>QYMPGSLVVKPGESFSISCKISQSSYCIHWIRQPAGKAPEWLGYLYLHISQRTKDSVKSKISLSQDTSINTVYLRGQNFQTEDTAVYYCATHTHNDTTMQNSCTKTSSTTHCCPHSLSHTISPACLEYEYINQCIFTLKKKGIITKNIFSFQVVILLYYSIHSVGAVQYSWHCSASALLF</sequence>
<dbReference type="Ensembl" id="ENSAMXT00000055974.1">
    <property type="protein sequence ID" value="ENSAMXP00000033596.1"/>
    <property type="gene ID" value="ENSAMXG00000035204.1"/>
</dbReference>
<evidence type="ECO:0000256" key="2">
    <source>
        <dbReference type="ARBA" id="ARBA00023130"/>
    </source>
</evidence>
<keyword evidence="4" id="KW-0812">Transmembrane</keyword>
<dbReference type="Pfam" id="PF07686">
    <property type="entry name" value="V-set"/>
    <property type="match status" value="1"/>
</dbReference>